<protein>
    <recommendedName>
        <fullName evidence="4">CHRD domain-containing protein</fullName>
    </recommendedName>
</protein>
<evidence type="ECO:0000313" key="3">
    <source>
        <dbReference type="Proteomes" id="UP000256845"/>
    </source>
</evidence>
<name>A0A3D9HV24_9PROT</name>
<proteinExistence type="predicted"/>
<dbReference type="AlphaFoldDB" id="A0A3D9HV24"/>
<dbReference type="EMBL" id="QRDW01000001">
    <property type="protein sequence ID" value="RED53342.1"/>
    <property type="molecule type" value="Genomic_DNA"/>
</dbReference>
<comment type="caution">
    <text evidence="2">The sequence shown here is derived from an EMBL/GenBank/DDBJ whole genome shotgun (WGS) entry which is preliminary data.</text>
</comment>
<organism evidence="2 3">
    <name type="scientific">Aestuariispira insulae</name>
    <dbReference type="NCBI Taxonomy" id="1461337"/>
    <lineage>
        <taxon>Bacteria</taxon>
        <taxon>Pseudomonadati</taxon>
        <taxon>Pseudomonadota</taxon>
        <taxon>Alphaproteobacteria</taxon>
        <taxon>Rhodospirillales</taxon>
        <taxon>Kiloniellaceae</taxon>
        <taxon>Aestuariispira</taxon>
    </lineage>
</organism>
<sequence>MKLIGSIGAILCIWAFSLVSATSTYAQTEADIESLWAKKDKRIGGFEGQVNPNGTSELSVRGMTAPGVTILAFLIKDNDLKTLLFAKMELSRSFNQNTKTLTTSATLIGEGVVPLGNIRDYEELALPTGLKFVEVISNGTSEKTRKYYHLNTAGEPVEGLPAALAPHQKILDPLFKPLVEIPVQTASASSSSKFLVKTQTPFGSILDRFTGVRTSDDSISAFIDTTRVAGNTTCYQQNCILLENYRESVGNTDLGSVKSIAKGNTKILEQAAIIADSMIWLHTYPEGGDQTPSSRILIRYMLQTN</sequence>
<evidence type="ECO:0000256" key="1">
    <source>
        <dbReference type="SAM" id="SignalP"/>
    </source>
</evidence>
<gene>
    <name evidence="2" type="ORF">DFP90_101129</name>
</gene>
<keyword evidence="1" id="KW-0732">Signal</keyword>
<reference evidence="2 3" key="1">
    <citation type="submission" date="2018-07" db="EMBL/GenBank/DDBJ databases">
        <title>Genomic Encyclopedia of Type Strains, Phase III (KMG-III): the genomes of soil and plant-associated and newly described type strains.</title>
        <authorList>
            <person name="Whitman W."/>
        </authorList>
    </citation>
    <scope>NUCLEOTIDE SEQUENCE [LARGE SCALE GENOMIC DNA]</scope>
    <source>
        <strain evidence="2 3">CECT 8488</strain>
    </source>
</reference>
<feature type="chain" id="PRO_5017685762" description="CHRD domain-containing protein" evidence="1">
    <location>
        <begin position="27"/>
        <end position="305"/>
    </location>
</feature>
<keyword evidence="3" id="KW-1185">Reference proteome</keyword>
<feature type="signal peptide" evidence="1">
    <location>
        <begin position="1"/>
        <end position="26"/>
    </location>
</feature>
<evidence type="ECO:0000313" key="2">
    <source>
        <dbReference type="EMBL" id="RED53342.1"/>
    </source>
</evidence>
<accession>A0A3D9HV24</accession>
<evidence type="ECO:0008006" key="4">
    <source>
        <dbReference type="Google" id="ProtNLM"/>
    </source>
</evidence>
<dbReference type="Proteomes" id="UP000256845">
    <property type="component" value="Unassembled WGS sequence"/>
</dbReference>